<accession>A0ABY7VAB0</accession>
<evidence type="ECO:0000313" key="2">
    <source>
        <dbReference type="Proteomes" id="UP001215231"/>
    </source>
</evidence>
<reference evidence="1 2" key="1">
    <citation type="journal article" date="2022" name="Mar. Drugs">
        <title>Bioassay-Guided Fractionation Leads to the Detection of Cholic Acid Generated by the Rare Thalassomonas sp.</title>
        <authorList>
            <person name="Pheiffer F."/>
            <person name="Schneider Y.K."/>
            <person name="Hansen E.H."/>
            <person name="Andersen J.H."/>
            <person name="Isaksson J."/>
            <person name="Busche T."/>
            <person name="R C."/>
            <person name="Kalinowski J."/>
            <person name="Zyl L.V."/>
            <person name="Trindade M."/>
        </authorList>
    </citation>
    <scope>NUCLEOTIDE SEQUENCE [LARGE SCALE GENOMIC DNA]</scope>
    <source>
        <strain evidence="1 2">A5K-61T</strain>
    </source>
</reference>
<keyword evidence="2" id="KW-1185">Reference proteome</keyword>
<protein>
    <submittedName>
        <fullName evidence="1">Uncharacterized protein</fullName>
    </submittedName>
</protein>
<name>A0ABY7VAB0_9GAMM</name>
<dbReference type="Proteomes" id="UP001215231">
    <property type="component" value="Chromosome"/>
</dbReference>
<sequence>MYIEKHFEKFSLALLAQMGDKFSCGDVTLSDARLLCESICEYQMYLAETNESLSSVGAISPSANKQGGCYGG</sequence>
<evidence type="ECO:0000313" key="1">
    <source>
        <dbReference type="EMBL" id="WDE10544.1"/>
    </source>
</evidence>
<gene>
    <name evidence="1" type="ORF">H3N35_20095</name>
</gene>
<dbReference type="RefSeq" id="WP_274050584.1">
    <property type="nucleotide sequence ID" value="NZ_CP059693.1"/>
</dbReference>
<dbReference type="EMBL" id="CP059693">
    <property type="protein sequence ID" value="WDE10544.1"/>
    <property type="molecule type" value="Genomic_DNA"/>
</dbReference>
<organism evidence="1 2">
    <name type="scientific">Thalassomonas haliotis</name>
    <dbReference type="NCBI Taxonomy" id="485448"/>
    <lineage>
        <taxon>Bacteria</taxon>
        <taxon>Pseudomonadati</taxon>
        <taxon>Pseudomonadota</taxon>
        <taxon>Gammaproteobacteria</taxon>
        <taxon>Alteromonadales</taxon>
        <taxon>Colwelliaceae</taxon>
        <taxon>Thalassomonas</taxon>
    </lineage>
</organism>
<proteinExistence type="predicted"/>